<reference evidence="4" key="1">
    <citation type="journal article" date="2020" name="mSystems">
        <title>Genome- and Community-Level Interaction Insights into Carbon Utilization and Element Cycling Functions of Hydrothermarchaeota in Hydrothermal Sediment.</title>
        <authorList>
            <person name="Zhou Z."/>
            <person name="Liu Y."/>
            <person name="Xu W."/>
            <person name="Pan J."/>
            <person name="Luo Z.H."/>
            <person name="Li M."/>
        </authorList>
    </citation>
    <scope>NUCLEOTIDE SEQUENCE [LARGE SCALE GENOMIC DNA]</scope>
    <source>
        <strain evidence="4">SpSt-735</strain>
    </source>
</reference>
<gene>
    <name evidence="4" type="primary">rimI</name>
    <name evidence="4" type="ORF">ENV17_05815</name>
</gene>
<dbReference type="NCBIfam" id="TIGR01575">
    <property type="entry name" value="rimI"/>
    <property type="match status" value="1"/>
</dbReference>
<dbReference type="InterPro" id="IPR045047">
    <property type="entry name" value="Ard1-like"/>
</dbReference>
<keyword evidence="1 4" id="KW-0808">Transferase</keyword>
<evidence type="ECO:0000256" key="2">
    <source>
        <dbReference type="ARBA" id="ARBA00023315"/>
    </source>
</evidence>
<feature type="domain" description="N-acetyltransferase" evidence="3">
    <location>
        <begin position="3"/>
        <end position="151"/>
    </location>
</feature>
<comment type="caution">
    <text evidence="4">The sequence shown here is derived from an EMBL/GenBank/DDBJ whole genome shotgun (WGS) entry which is preliminary data.</text>
</comment>
<dbReference type="PROSITE" id="PS51186">
    <property type="entry name" value="GNAT"/>
    <property type="match status" value="1"/>
</dbReference>
<dbReference type="PANTHER" id="PTHR23091">
    <property type="entry name" value="N-TERMINAL ACETYLTRANSFERASE"/>
    <property type="match status" value="1"/>
</dbReference>
<keyword evidence="2" id="KW-0012">Acyltransferase</keyword>
<evidence type="ECO:0000259" key="3">
    <source>
        <dbReference type="PROSITE" id="PS51186"/>
    </source>
</evidence>
<dbReference type="EMBL" id="DTFI01000141">
    <property type="protein sequence ID" value="HGI43881.1"/>
    <property type="molecule type" value="Genomic_DNA"/>
</dbReference>
<dbReference type="InterPro" id="IPR016181">
    <property type="entry name" value="Acyl_CoA_acyltransferase"/>
</dbReference>
<dbReference type="InterPro" id="IPR000182">
    <property type="entry name" value="GNAT_dom"/>
</dbReference>
<dbReference type="Gene3D" id="3.40.630.30">
    <property type="match status" value="1"/>
</dbReference>
<proteinExistence type="predicted"/>
<dbReference type="GO" id="GO:0004596">
    <property type="term" value="F:protein-N-terminal amino-acid acetyltransferase activity"/>
    <property type="evidence" value="ECO:0007669"/>
    <property type="project" value="InterPro"/>
</dbReference>
<organism evidence="4">
    <name type="scientific">Thermofilum pendens</name>
    <dbReference type="NCBI Taxonomy" id="2269"/>
    <lineage>
        <taxon>Archaea</taxon>
        <taxon>Thermoproteota</taxon>
        <taxon>Thermoprotei</taxon>
        <taxon>Thermofilales</taxon>
        <taxon>Thermofilaceae</taxon>
        <taxon>Thermofilum</taxon>
    </lineage>
</organism>
<dbReference type="AlphaFoldDB" id="A0A7C4B9Z6"/>
<protein>
    <submittedName>
        <fullName evidence="4">Ribosomal-protein-alanine N-acetyltransferase</fullName>
    </submittedName>
</protein>
<accession>A0A7C4B9Z6</accession>
<dbReference type="GO" id="GO:0031415">
    <property type="term" value="C:NatA complex"/>
    <property type="evidence" value="ECO:0007669"/>
    <property type="project" value="InterPro"/>
</dbReference>
<evidence type="ECO:0000256" key="1">
    <source>
        <dbReference type="ARBA" id="ARBA00022679"/>
    </source>
</evidence>
<dbReference type="SUPFAM" id="SSF55729">
    <property type="entry name" value="Acyl-CoA N-acyltransferases (Nat)"/>
    <property type="match status" value="1"/>
</dbReference>
<dbReference type="InterPro" id="IPR006464">
    <property type="entry name" value="AcTrfase_RimI/Ard1"/>
</dbReference>
<evidence type="ECO:0000313" key="4">
    <source>
        <dbReference type="EMBL" id="HGI43881.1"/>
    </source>
</evidence>
<sequence length="151" mass="17197">MPVRLREFRLEDLDEVMRIELSSFPFDAYDELTFIQLYESCGDLFLVAEHEGGIVGYSVTCVEWENGVPVGHVHSIAVDPAFRRRGVGRALMEETFRRLRSLGVSEVRLEVSVSNEAGLRFWRSLGFEPVGVEKGYYADGSDALVMRMRLM</sequence>
<dbReference type="Pfam" id="PF00583">
    <property type="entry name" value="Acetyltransf_1"/>
    <property type="match status" value="1"/>
</dbReference>
<dbReference type="CDD" id="cd04301">
    <property type="entry name" value="NAT_SF"/>
    <property type="match status" value="1"/>
</dbReference>
<dbReference type="PANTHER" id="PTHR23091:SF4">
    <property type="entry name" value="N-TERMINAL AMINO-ACID N(ALPHA)-ACETYLTRANSFERASE NATA"/>
    <property type="match status" value="1"/>
</dbReference>
<name>A0A7C4B9Z6_THEPE</name>